<reference evidence="7" key="1">
    <citation type="journal article" date="2015" name="Nature">
        <title>Complex archaea that bridge the gap between prokaryotes and eukaryotes.</title>
        <authorList>
            <person name="Spang A."/>
            <person name="Saw J.H."/>
            <person name="Jorgensen S.L."/>
            <person name="Zaremba-Niedzwiedzka K."/>
            <person name="Martijn J."/>
            <person name="Lind A.E."/>
            <person name="van Eijk R."/>
            <person name="Schleper C."/>
            <person name="Guy L."/>
            <person name="Ettema T.J."/>
        </authorList>
    </citation>
    <scope>NUCLEOTIDE SEQUENCE</scope>
</reference>
<feature type="transmembrane region" description="Helical" evidence="6">
    <location>
        <begin position="204"/>
        <end position="224"/>
    </location>
</feature>
<feature type="transmembrane region" description="Helical" evidence="6">
    <location>
        <begin position="80"/>
        <end position="99"/>
    </location>
</feature>
<dbReference type="CDD" id="cd06581">
    <property type="entry name" value="TM_PBP1_LivM_like"/>
    <property type="match status" value="1"/>
</dbReference>
<dbReference type="AlphaFoldDB" id="A0A0F9M0A2"/>
<comment type="subcellular location">
    <subcellularLocation>
        <location evidence="1">Cell membrane</location>
        <topology evidence="1">Multi-pass membrane protein</topology>
    </subcellularLocation>
</comment>
<dbReference type="Pfam" id="PF02653">
    <property type="entry name" value="BPD_transp_2"/>
    <property type="match status" value="1"/>
</dbReference>
<evidence type="ECO:0000256" key="5">
    <source>
        <dbReference type="ARBA" id="ARBA00023136"/>
    </source>
</evidence>
<comment type="caution">
    <text evidence="7">The sequence shown here is derived from an EMBL/GenBank/DDBJ whole genome shotgun (WGS) entry which is preliminary data.</text>
</comment>
<protein>
    <recommendedName>
        <fullName evidence="8">Branched-chain amino acid ABC transporter permease</fullName>
    </recommendedName>
</protein>
<dbReference type="GO" id="GO:0015658">
    <property type="term" value="F:branched-chain amino acid transmembrane transporter activity"/>
    <property type="evidence" value="ECO:0007669"/>
    <property type="project" value="InterPro"/>
</dbReference>
<dbReference type="InterPro" id="IPR001851">
    <property type="entry name" value="ABC_transp_permease"/>
</dbReference>
<feature type="transmembrane region" description="Helical" evidence="6">
    <location>
        <begin position="30"/>
        <end position="47"/>
    </location>
</feature>
<gene>
    <name evidence="7" type="ORF">LCGC14_1151350</name>
</gene>
<feature type="transmembrane region" description="Helical" evidence="6">
    <location>
        <begin position="280"/>
        <end position="302"/>
    </location>
</feature>
<feature type="transmembrane region" description="Helical" evidence="6">
    <location>
        <begin position="54"/>
        <end position="74"/>
    </location>
</feature>
<dbReference type="PANTHER" id="PTHR30482">
    <property type="entry name" value="HIGH-AFFINITY BRANCHED-CHAIN AMINO ACID TRANSPORT SYSTEM PERMEASE"/>
    <property type="match status" value="1"/>
</dbReference>
<dbReference type="GO" id="GO:0005886">
    <property type="term" value="C:plasma membrane"/>
    <property type="evidence" value="ECO:0007669"/>
    <property type="project" value="UniProtKB-SubCell"/>
</dbReference>
<proteinExistence type="predicted"/>
<dbReference type="InterPro" id="IPR043428">
    <property type="entry name" value="LivM-like"/>
</dbReference>
<keyword evidence="4 6" id="KW-1133">Transmembrane helix</keyword>
<keyword evidence="2" id="KW-1003">Cell membrane</keyword>
<feature type="transmembrane region" description="Helical" evidence="6">
    <location>
        <begin position="7"/>
        <end position="24"/>
    </location>
</feature>
<accession>A0A0F9M0A2</accession>
<evidence type="ECO:0000256" key="4">
    <source>
        <dbReference type="ARBA" id="ARBA00022989"/>
    </source>
</evidence>
<dbReference type="EMBL" id="LAZR01005537">
    <property type="protein sequence ID" value="KKM99088.1"/>
    <property type="molecule type" value="Genomic_DNA"/>
</dbReference>
<evidence type="ECO:0008006" key="8">
    <source>
        <dbReference type="Google" id="ProtNLM"/>
    </source>
</evidence>
<name>A0A0F9M0A2_9ZZZZ</name>
<evidence type="ECO:0000256" key="6">
    <source>
        <dbReference type="SAM" id="Phobius"/>
    </source>
</evidence>
<evidence type="ECO:0000256" key="2">
    <source>
        <dbReference type="ARBA" id="ARBA00022475"/>
    </source>
</evidence>
<evidence type="ECO:0000256" key="3">
    <source>
        <dbReference type="ARBA" id="ARBA00022692"/>
    </source>
</evidence>
<feature type="transmembrane region" description="Helical" evidence="6">
    <location>
        <begin position="244"/>
        <end position="268"/>
    </location>
</feature>
<feature type="transmembrane region" description="Helical" evidence="6">
    <location>
        <begin position="156"/>
        <end position="177"/>
    </location>
</feature>
<organism evidence="7">
    <name type="scientific">marine sediment metagenome</name>
    <dbReference type="NCBI Taxonomy" id="412755"/>
    <lineage>
        <taxon>unclassified sequences</taxon>
        <taxon>metagenomes</taxon>
        <taxon>ecological metagenomes</taxon>
    </lineage>
</organism>
<sequence>MVRNPKVVINIVVVISLIVMPLVLPIQFVYWGMISYLGAIIALAFNVSYGYCRLFNFALSGFSMLGGYCTAIMIDKLNVPFIVALPISIIFSILFARVLGTLLLRLRHWLFGLASLCFSMIISISVEQLLVPLTNGEDGIQLPALVVFGHTMGELFYYYLLFAVTVFCYYISHIVWVSHIGRAMRAIGSNETVAISVGTDVPNYLNLGFLISAAFASLVGAIWVQASSWASPKFFDLGFNIDGFTAAIVGGVGAPLGALVGGVIFFILPQIFIAFEKYHILFQGLVLVSILRFLPLGIVGTLQSKYRR</sequence>
<feature type="transmembrane region" description="Helical" evidence="6">
    <location>
        <begin position="106"/>
        <end position="126"/>
    </location>
</feature>
<evidence type="ECO:0000313" key="7">
    <source>
        <dbReference type="EMBL" id="KKM99088.1"/>
    </source>
</evidence>
<dbReference type="PANTHER" id="PTHR30482:SF10">
    <property type="entry name" value="HIGH-AFFINITY BRANCHED-CHAIN AMINO ACID TRANSPORT PROTEIN BRAE"/>
    <property type="match status" value="1"/>
</dbReference>
<evidence type="ECO:0000256" key="1">
    <source>
        <dbReference type="ARBA" id="ARBA00004651"/>
    </source>
</evidence>
<keyword evidence="5 6" id="KW-0472">Membrane</keyword>
<keyword evidence="3 6" id="KW-0812">Transmembrane</keyword>